<reference evidence="3" key="6">
    <citation type="submission" date="2020-01" db="EMBL/GenBank/DDBJ databases">
        <title>Bacteria Cultured from War Wounds Associated with the Conflict in Eastern Ukraine.</title>
        <authorList>
            <person name="Snesrud E."/>
            <person name="Galac M.R."/>
            <person name="Mc Gann P."/>
            <person name="Valentine K."/>
            <person name="Viacheslav K."/>
        </authorList>
    </citation>
    <scope>NUCLEOTIDE SEQUENCE</scope>
    <source>
        <strain evidence="3">VNMU148</strain>
    </source>
</reference>
<dbReference type="GO" id="GO:0160151">
    <property type="term" value="F:tRNA pseudouridine(32) synthase activity"/>
    <property type="evidence" value="ECO:0007669"/>
    <property type="project" value="UniProtKB-EC"/>
</dbReference>
<keyword evidence="2" id="KW-0413">Isomerase</keyword>
<evidence type="ECO:0000313" key="3">
    <source>
        <dbReference type="EMBL" id="MZZ15274.1"/>
    </source>
</evidence>
<dbReference type="Proteomes" id="UP000284767">
    <property type="component" value="Unassembled WGS sequence"/>
</dbReference>
<dbReference type="Pfam" id="PF00849">
    <property type="entry name" value="PseudoU_synth_2"/>
    <property type="match status" value="1"/>
</dbReference>
<feature type="domain" description="Pseudouridine synthase RsuA/RluA-like" evidence="1">
    <location>
        <begin position="95"/>
        <end position="242"/>
    </location>
</feature>
<dbReference type="InterPro" id="IPR050188">
    <property type="entry name" value="RluA_PseudoU_synthase"/>
</dbReference>
<dbReference type="PANTHER" id="PTHR21600">
    <property type="entry name" value="MITOCHONDRIAL RNA PSEUDOURIDINE SYNTHASE"/>
    <property type="match status" value="1"/>
</dbReference>
<accession>A0A1S1CAF2</accession>
<reference evidence="4 7" key="3">
    <citation type="submission" date="2017-05" db="EMBL/GenBank/DDBJ databases">
        <authorList>
            <person name="Song R."/>
            <person name="Chenine A.L."/>
            <person name="Ruprecht R.M."/>
        </authorList>
    </citation>
    <scope>NUCLEOTIDE SEQUENCE [LARGE SCALE GENOMIC DNA]</scope>
    <source>
        <strain evidence="4 7">S567_C10_BS</strain>
    </source>
</reference>
<dbReference type="EC" id="5.4.99.28" evidence="2"/>
<dbReference type="EMBL" id="NFFZ01000041">
    <property type="protein sequence ID" value="OTI54714.1"/>
    <property type="molecule type" value="Genomic_DNA"/>
</dbReference>
<organism evidence="4 7">
    <name type="scientific">Pseudomonas aeruginosa</name>
    <dbReference type="NCBI Taxonomy" id="287"/>
    <lineage>
        <taxon>Bacteria</taxon>
        <taxon>Pseudomonadati</taxon>
        <taxon>Pseudomonadota</taxon>
        <taxon>Gammaproteobacteria</taxon>
        <taxon>Pseudomonadales</taxon>
        <taxon>Pseudomonadaceae</taxon>
        <taxon>Pseudomonas</taxon>
    </lineage>
</organism>
<dbReference type="CDD" id="cd02558">
    <property type="entry name" value="PSRA_1"/>
    <property type="match status" value="1"/>
</dbReference>
<evidence type="ECO:0000313" key="6">
    <source>
        <dbReference type="Proteomes" id="UP000045039"/>
    </source>
</evidence>
<sequence length="300" mass="34237">MSSPSLPDASLRASTLHLPAGPWSTVLDCLCARFPAIDRDTWLARMQRGRVLDAEGRALGPQAAYREGLRVHYFRELPVEAPIPFEARILYRDEHLLVADKPHFLPVMPAGGYVEQTLLARLARSTGNRDLVPLHRIDRHTAGLVLFSTNPGSRGRYQALFRERRIDKCYEAIAPALPQLDFPLLRRTRLVPGEPFFRMREGEGEPNSETRIEVVERNGRWWRYRLYPVTGKKHQLRVHLAALGAGIQNDGFYPELLDAEGSPDDYLRPLKLLARGLRFDDPLSGERRTFESGLRLDWQV</sequence>
<reference evidence="6" key="1">
    <citation type="submission" date="2015-06" db="EMBL/GenBank/DDBJ databases">
        <authorList>
            <person name="Radhakrishnan Rajesh"/>
            <person name="Underwood Anthony"/>
            <person name="Al-Shahib Ali"/>
        </authorList>
    </citation>
    <scope>NUCLEOTIDE SEQUENCE [LARGE SCALE GENOMIC DNA]</scope>
    <source>
        <strain evidence="6">P19_London_7_VIM_2_05_10</strain>
    </source>
</reference>
<dbReference type="PANTHER" id="PTHR21600:SF84">
    <property type="entry name" value="PSEUDOURIDINE SYNTHASE RSUA_RLUA-LIKE DOMAIN-CONTAINING PROTEIN"/>
    <property type="match status" value="1"/>
</dbReference>
<dbReference type="RefSeq" id="WP_003106501.1">
    <property type="nucleotide sequence ID" value="NZ_AP014839.1"/>
</dbReference>
<dbReference type="InterPro" id="IPR006224">
    <property type="entry name" value="PsdUridine_synth_RluA-like_CS"/>
</dbReference>
<evidence type="ECO:0000313" key="2">
    <source>
        <dbReference type="EMBL" id="CRN90284.1"/>
    </source>
</evidence>
<dbReference type="InterPro" id="IPR020103">
    <property type="entry name" value="PsdUridine_synth_cat_dom_sf"/>
</dbReference>
<dbReference type="Proteomes" id="UP000045039">
    <property type="component" value="Unassembled WGS sequence"/>
</dbReference>
<dbReference type="GO" id="GO:0000455">
    <property type="term" value="P:enzyme-directed rRNA pseudouridine synthesis"/>
    <property type="evidence" value="ECO:0007669"/>
    <property type="project" value="TreeGrafter"/>
</dbReference>
<dbReference type="PROSITE" id="PS01129">
    <property type="entry name" value="PSI_RLU"/>
    <property type="match status" value="1"/>
</dbReference>
<accession>A0A0D6HTR8</accession>
<dbReference type="AlphaFoldDB" id="A0A0D6HTR8"/>
<protein>
    <submittedName>
        <fullName evidence="2 4">Pseudouridine synthase</fullName>
        <ecNumber evidence="2">5.4.99.28</ecNumber>
    </submittedName>
</protein>
<dbReference type="SUPFAM" id="SSF55120">
    <property type="entry name" value="Pseudouridine synthase"/>
    <property type="match status" value="1"/>
</dbReference>
<reference evidence="5 8" key="4">
    <citation type="submission" date="2017-08" db="EMBL/GenBank/DDBJ databases">
        <authorList>
            <person name="Feschi L."/>
            <person name="Jeukens J."/>
            <person name="Emond-Rheault J.-G."/>
            <person name="Kukavica-Ibrulj I."/>
            <person name="Boyle B."/>
            <person name="Levesque R.C."/>
        </authorList>
    </citation>
    <scope>NUCLEOTIDE SEQUENCE [LARGE SCALE GENOMIC DNA]</scope>
    <source>
        <strain evidence="5 8">PA-W36</strain>
    </source>
</reference>
<dbReference type="Proteomes" id="UP000644192">
    <property type="component" value="Unassembled WGS sequence"/>
</dbReference>
<evidence type="ECO:0000313" key="5">
    <source>
        <dbReference type="EMBL" id="RPM13342.1"/>
    </source>
</evidence>
<evidence type="ECO:0000313" key="4">
    <source>
        <dbReference type="EMBL" id="OTI54714.1"/>
    </source>
</evidence>
<dbReference type="GO" id="GO:0003723">
    <property type="term" value="F:RNA binding"/>
    <property type="evidence" value="ECO:0007669"/>
    <property type="project" value="InterPro"/>
</dbReference>
<dbReference type="EMBL" id="WXZT01000016">
    <property type="protein sequence ID" value="MZZ15274.1"/>
    <property type="molecule type" value="Genomic_DNA"/>
</dbReference>
<gene>
    <name evidence="2" type="primary">rluA_1</name>
    <name evidence="4" type="ORF">CAZ10_36555</name>
    <name evidence="3" type="ORF">GUL26_23750</name>
    <name evidence="5" type="ORF">IPC1295_17220</name>
    <name evidence="2" type="ORF">PAERUG_P19_London_7_VIM_2_05_10_00204</name>
</gene>
<evidence type="ECO:0000259" key="1">
    <source>
        <dbReference type="Pfam" id="PF00849"/>
    </source>
</evidence>
<dbReference type="Gene3D" id="3.30.2350.10">
    <property type="entry name" value="Pseudouridine synthase"/>
    <property type="match status" value="1"/>
</dbReference>
<name>A0A0D6HTR8_PSEAI</name>
<reference evidence="2" key="2">
    <citation type="submission" date="2015-06" db="EMBL/GenBank/DDBJ databases">
        <authorList>
            <person name="Radhakrishnan R."/>
            <person name="Underwood A."/>
            <person name="Al-Shahib A."/>
        </authorList>
    </citation>
    <scope>NUCLEOTIDE SEQUENCE</scope>
    <source>
        <strain evidence="2">P19_London_7_VIM_2_05_10</strain>
    </source>
</reference>
<evidence type="ECO:0000313" key="7">
    <source>
        <dbReference type="Proteomes" id="UP000194857"/>
    </source>
</evidence>
<dbReference type="Proteomes" id="UP000194857">
    <property type="component" value="Unassembled WGS sequence"/>
</dbReference>
<dbReference type="EMBL" id="NSNE01000010">
    <property type="protein sequence ID" value="RPM13342.1"/>
    <property type="molecule type" value="Genomic_DNA"/>
</dbReference>
<dbReference type="InterPro" id="IPR006145">
    <property type="entry name" value="PsdUridine_synth_RsuA/RluA"/>
</dbReference>
<proteinExistence type="predicted"/>
<evidence type="ECO:0000313" key="8">
    <source>
        <dbReference type="Proteomes" id="UP000284767"/>
    </source>
</evidence>
<dbReference type="EMBL" id="CVVU01000010">
    <property type="protein sequence ID" value="CRN90284.1"/>
    <property type="molecule type" value="Genomic_DNA"/>
</dbReference>
<comment type="caution">
    <text evidence="4">The sequence shown here is derived from an EMBL/GenBank/DDBJ whole genome shotgun (WGS) entry which is preliminary data.</text>
</comment>
<reference evidence="5 8" key="5">
    <citation type="submission" date="2019-01" db="EMBL/GenBank/DDBJ databases">
        <title>The Pseudomonas aeruginosa pan-genome provides new insights on its population structure, horizontal gene transfer and pathogenicity.</title>
        <authorList>
            <person name="Freschi L."/>
            <person name="Vincent A.T."/>
            <person name="Jeukens J."/>
            <person name="Emond-Rheault J.-G."/>
            <person name="Kukavica-Ibrulj I."/>
            <person name="Dupont M.-J."/>
            <person name="Charette S.J."/>
            <person name="Boyle B."/>
            <person name="Levesque R.C."/>
        </authorList>
    </citation>
    <scope>NUCLEOTIDE SEQUENCE [LARGE SCALE GENOMIC DNA]</scope>
    <source>
        <strain evidence="5 8">PA-W36</strain>
    </source>
</reference>